<organism evidence="9 10">
    <name type="scientific">Billgrantia ethanolica</name>
    <dbReference type="NCBI Taxonomy" id="2733486"/>
    <lineage>
        <taxon>Bacteria</taxon>
        <taxon>Pseudomonadati</taxon>
        <taxon>Pseudomonadota</taxon>
        <taxon>Gammaproteobacteria</taxon>
        <taxon>Oceanospirillales</taxon>
        <taxon>Halomonadaceae</taxon>
        <taxon>Billgrantia</taxon>
    </lineage>
</organism>
<gene>
    <name evidence="9" type="ORF">HOP53_17170</name>
</gene>
<keyword evidence="3" id="KW-0813">Transport</keyword>
<dbReference type="PANTHER" id="PTHR43297">
    <property type="entry name" value="OLIGOPEPTIDE TRANSPORT ATP-BINDING PROTEIN APPD"/>
    <property type="match status" value="1"/>
</dbReference>
<evidence type="ECO:0000256" key="4">
    <source>
        <dbReference type="ARBA" id="ARBA00022475"/>
    </source>
</evidence>
<comment type="subcellular location">
    <subcellularLocation>
        <location evidence="1">Cell inner membrane</location>
        <topology evidence="1">Peripheral membrane protein</topology>
    </subcellularLocation>
</comment>
<evidence type="ECO:0000256" key="3">
    <source>
        <dbReference type="ARBA" id="ARBA00022448"/>
    </source>
</evidence>
<evidence type="ECO:0000259" key="8">
    <source>
        <dbReference type="PROSITE" id="PS50893"/>
    </source>
</evidence>
<dbReference type="InterPro" id="IPR027417">
    <property type="entry name" value="P-loop_NTPase"/>
</dbReference>
<keyword evidence="6 9" id="KW-0067">ATP-binding</keyword>
<keyword evidence="7" id="KW-0472">Membrane</keyword>
<evidence type="ECO:0000313" key="10">
    <source>
        <dbReference type="Proteomes" id="UP001320168"/>
    </source>
</evidence>
<keyword evidence="10" id="KW-1185">Reference proteome</keyword>
<evidence type="ECO:0000256" key="5">
    <source>
        <dbReference type="ARBA" id="ARBA00022741"/>
    </source>
</evidence>
<proteinExistence type="inferred from homology"/>
<keyword evidence="5" id="KW-0547">Nucleotide-binding</keyword>
<comment type="similarity">
    <text evidence="2">Belongs to the ABC transporter superfamily.</text>
</comment>
<evidence type="ECO:0000256" key="7">
    <source>
        <dbReference type="ARBA" id="ARBA00023136"/>
    </source>
</evidence>
<dbReference type="InterPro" id="IPR003593">
    <property type="entry name" value="AAA+_ATPase"/>
</dbReference>
<dbReference type="InterPro" id="IPR017871">
    <property type="entry name" value="ABC_transporter-like_CS"/>
</dbReference>
<dbReference type="InterPro" id="IPR003439">
    <property type="entry name" value="ABC_transporter-like_ATP-bd"/>
</dbReference>
<keyword evidence="4" id="KW-1003">Cell membrane</keyword>
<dbReference type="PROSITE" id="PS00211">
    <property type="entry name" value="ABC_TRANSPORTER_1"/>
    <property type="match status" value="1"/>
</dbReference>
<evidence type="ECO:0000256" key="6">
    <source>
        <dbReference type="ARBA" id="ARBA00022840"/>
    </source>
</evidence>
<dbReference type="EMBL" id="JABFTX010000004">
    <property type="protein sequence ID" value="MCE8004561.1"/>
    <property type="molecule type" value="Genomic_DNA"/>
</dbReference>
<accession>A0ABS9A6Z4</accession>
<name>A0ABS9A6Z4_9GAMM</name>
<dbReference type="Proteomes" id="UP001320168">
    <property type="component" value="Unassembled WGS sequence"/>
</dbReference>
<comment type="caution">
    <text evidence="9">The sequence shown here is derived from an EMBL/GenBank/DDBJ whole genome shotgun (WGS) entry which is preliminary data.</text>
</comment>
<dbReference type="PROSITE" id="PS50893">
    <property type="entry name" value="ABC_TRANSPORTER_2"/>
    <property type="match status" value="2"/>
</dbReference>
<dbReference type="SMART" id="SM00382">
    <property type="entry name" value="AAA"/>
    <property type="match status" value="2"/>
</dbReference>
<feature type="domain" description="ABC transporter" evidence="8">
    <location>
        <begin position="268"/>
        <end position="482"/>
    </location>
</feature>
<protein>
    <submittedName>
        <fullName evidence="9">ABC transporter ATP-binding protein</fullName>
    </submittedName>
</protein>
<evidence type="ECO:0000256" key="2">
    <source>
        <dbReference type="ARBA" id="ARBA00005417"/>
    </source>
</evidence>
<dbReference type="SUPFAM" id="SSF52540">
    <property type="entry name" value="P-loop containing nucleoside triphosphate hydrolases"/>
    <property type="match status" value="2"/>
</dbReference>
<dbReference type="GO" id="GO:0005524">
    <property type="term" value="F:ATP binding"/>
    <property type="evidence" value="ECO:0007669"/>
    <property type="project" value="UniProtKB-KW"/>
</dbReference>
<evidence type="ECO:0000256" key="1">
    <source>
        <dbReference type="ARBA" id="ARBA00004417"/>
    </source>
</evidence>
<sequence length="482" mass="51837">MSAYLLQAEDVTIQGEGVTIAPFSCALKAGSRLTLLGETGSGKSLLAQAIMGTLPRGLSARGRLVIDGETFDAADDKSRRALWGRRLALLPQEPWHALDPTMRAVAQVAESHRHVAGRDRRAALQAAWADLTELGLAEAGGKLPGELSGGMAQWVAFAAASAGGAPIVIADEPTKGLDAPRRDAVVELLARTPESGGVLLTITHDIDVARRLGGEVVILRQGQVIERGAAQQVLTYPQSEYGQELLNAEPSRWPRPAPLGETTQAPVVTATDLAKTRGGRELFRELSLTVRPGEIVGVVGPSGCGKSTLGDMLLGVTRADGGKIQRTSGHPLGFQKLYQDPPAAFSPHWQLSRLLDDLVRRHRLDRSAIPPLMARLGLNEHLLERRPGEISGGELQRFAILRVLLLEPCFLFADEPTSRLDPITQRRTLALLVELARERHCGVMLVSHDPALIEHTCDRRIVLGDEQVSAAGQALYPAPELV</sequence>
<dbReference type="RefSeq" id="WP_234271169.1">
    <property type="nucleotide sequence ID" value="NZ_JABFTX010000004.1"/>
</dbReference>
<evidence type="ECO:0000313" key="9">
    <source>
        <dbReference type="EMBL" id="MCE8004561.1"/>
    </source>
</evidence>
<dbReference type="InterPro" id="IPR050388">
    <property type="entry name" value="ABC_Ni/Peptide_Import"/>
</dbReference>
<feature type="domain" description="ABC transporter" evidence="8">
    <location>
        <begin position="6"/>
        <end position="246"/>
    </location>
</feature>
<dbReference type="Gene3D" id="3.40.50.300">
    <property type="entry name" value="P-loop containing nucleotide triphosphate hydrolases"/>
    <property type="match status" value="2"/>
</dbReference>
<reference evidence="9 10" key="1">
    <citation type="journal article" date="2021" name="Front. Microbiol.">
        <title>Aerobic Denitrification and Heterotrophic Sulfur Oxidation in the Genus Halomonas Revealed by Six Novel Species Characterizations and Genome-Based Analysis.</title>
        <authorList>
            <person name="Wang L."/>
            <person name="Shao Z."/>
        </authorList>
    </citation>
    <scope>NUCLEOTIDE SEQUENCE [LARGE SCALE GENOMIC DNA]</scope>
    <source>
        <strain evidence="9 10">MCCC 1A11081</strain>
    </source>
</reference>
<dbReference type="Pfam" id="PF00005">
    <property type="entry name" value="ABC_tran"/>
    <property type="match status" value="2"/>
</dbReference>
<dbReference type="PANTHER" id="PTHR43297:SF7">
    <property type="entry name" value="D,D-DIPEPTIDE TRANSPORT ATP-BINDING PROTEIN DDPD-RELATED"/>
    <property type="match status" value="1"/>
</dbReference>